<evidence type="ECO:0000313" key="2">
    <source>
        <dbReference type="Proteomes" id="UP000239469"/>
    </source>
</evidence>
<dbReference type="Proteomes" id="UP000239469">
    <property type="component" value="Unassembled WGS sequence"/>
</dbReference>
<comment type="caution">
    <text evidence="1">The sequence shown here is derived from an EMBL/GenBank/DDBJ whole genome shotgun (WGS) entry which is preliminary data.</text>
</comment>
<evidence type="ECO:0000313" key="1">
    <source>
        <dbReference type="EMBL" id="PRP71935.1"/>
    </source>
</evidence>
<sequence>MHLYDFAIPGHAFPSSALLYGYAIRMLRNTGRQLAGSLDQRAGIRAYLGVAERLRSNTDADGGYGFPAQVRHRQQVRLSSAPRVAT</sequence>
<dbReference type="AlphaFoldDB" id="A0A2S9X8A2"/>
<protein>
    <submittedName>
        <fullName evidence="1">Uncharacterized protein</fullName>
    </submittedName>
</protein>
<name>A0A2S9X8A2_9NEIS</name>
<proteinExistence type="predicted"/>
<accession>A0A2S9X8A2</accession>
<dbReference type="EMBL" id="MTBD01000007">
    <property type="protein sequence ID" value="PRP71935.1"/>
    <property type="molecule type" value="Genomic_DNA"/>
</dbReference>
<organism evidence="1 2">
    <name type="scientific">Chromobacterium amazonense</name>
    <dbReference type="NCBI Taxonomy" id="1382803"/>
    <lineage>
        <taxon>Bacteria</taxon>
        <taxon>Pseudomonadati</taxon>
        <taxon>Pseudomonadota</taxon>
        <taxon>Betaproteobacteria</taxon>
        <taxon>Neisseriales</taxon>
        <taxon>Chromobacteriaceae</taxon>
        <taxon>Chromobacterium</taxon>
    </lineage>
</organism>
<gene>
    <name evidence="1" type="ORF">BUE93_04680</name>
</gene>
<reference evidence="1 2" key="1">
    <citation type="submission" date="2017-01" db="EMBL/GenBank/DDBJ databases">
        <title>New insights into the genetic diversity of Chromobacterium isolated from tropical freshwater lake.</title>
        <authorList>
            <person name="Santos A.B."/>
            <person name="Nascimento A.M."/>
            <person name="Da Silva P.C."/>
        </authorList>
    </citation>
    <scope>NUCLEOTIDE SEQUENCE [LARGE SCALE GENOMIC DNA]</scope>
    <source>
        <strain evidence="1 2">56AF</strain>
    </source>
</reference>